<dbReference type="EMBL" id="JAYKXP010000061">
    <property type="protein sequence ID" value="KAK7033532.1"/>
    <property type="molecule type" value="Genomic_DNA"/>
</dbReference>
<dbReference type="Gene3D" id="3.80.10.10">
    <property type="entry name" value="Ribonuclease Inhibitor"/>
    <property type="match status" value="1"/>
</dbReference>
<evidence type="ECO:0000256" key="1">
    <source>
        <dbReference type="SAM" id="Coils"/>
    </source>
</evidence>
<sequence>MLAQEMCAKGHVEQTVLCDRCNASVQYPNFPTSYKVRSDYVPTNRDVNEALASIEELKEALRHYDTEVEKIQGVLESLKAGRAQLERQISEQNAILSPLRRVPVEIYHKIFSLVCYADEDPGTFEYALFLERRGLCPALSISLTSSQWRRIAINYPPIWNSISLDICSPRSIQTISITALLGIYLRNAGNSPLKIRVHSSLDPEEWTEDTPHMLMQVRRQGVDCFRALLSHMKRCEILHLDISGHVVVDDFTGAPDLKFSALRVLHNNVRMTDSVDVASTLWFWRAVGEAPLLKRLHGQFSLPPQVDALPYRQLTNMDHWEIDDHDRFLQVLSSARNLESLSFRWEPSDDIVIGASYELSVLQELCIRSSSLPDHPFILFESFRVPQLTTLSIHSTPYSEQTPYVFRSEFMSALRRLSNTLQCLHLNLESICPTNSSMSDIITMLPNLSYYGVRLSCDSSRQDQVPSCISHLLRTLTISGRSSNVVAPKLRRLLLHESHTRVDSRVIDQLLTMIESRSTRGLANAGLATEVAALVSVDFSYWTNRGGRSEYFLPPDELLSDGDRHRLEMLEQDGSVCTLIERWVE</sequence>
<dbReference type="InterPro" id="IPR032675">
    <property type="entry name" value="LRR_dom_sf"/>
</dbReference>
<name>A0AAW0C366_9AGAR</name>
<dbReference type="Proteomes" id="UP001383192">
    <property type="component" value="Unassembled WGS sequence"/>
</dbReference>
<keyword evidence="1" id="KW-0175">Coiled coil</keyword>
<protein>
    <recommendedName>
        <fullName evidence="4">F-box domain-containing protein</fullName>
    </recommendedName>
</protein>
<evidence type="ECO:0000313" key="3">
    <source>
        <dbReference type="Proteomes" id="UP001383192"/>
    </source>
</evidence>
<organism evidence="2 3">
    <name type="scientific">Paramarasmius palmivorus</name>
    <dbReference type="NCBI Taxonomy" id="297713"/>
    <lineage>
        <taxon>Eukaryota</taxon>
        <taxon>Fungi</taxon>
        <taxon>Dikarya</taxon>
        <taxon>Basidiomycota</taxon>
        <taxon>Agaricomycotina</taxon>
        <taxon>Agaricomycetes</taxon>
        <taxon>Agaricomycetidae</taxon>
        <taxon>Agaricales</taxon>
        <taxon>Marasmiineae</taxon>
        <taxon>Marasmiaceae</taxon>
        <taxon>Paramarasmius</taxon>
    </lineage>
</organism>
<keyword evidence="3" id="KW-1185">Reference proteome</keyword>
<dbReference type="AlphaFoldDB" id="A0AAW0C366"/>
<gene>
    <name evidence="2" type="ORF">VNI00_012756</name>
</gene>
<evidence type="ECO:0008006" key="4">
    <source>
        <dbReference type="Google" id="ProtNLM"/>
    </source>
</evidence>
<evidence type="ECO:0000313" key="2">
    <source>
        <dbReference type="EMBL" id="KAK7033532.1"/>
    </source>
</evidence>
<accession>A0AAW0C366</accession>
<reference evidence="2 3" key="1">
    <citation type="submission" date="2024-01" db="EMBL/GenBank/DDBJ databases">
        <title>A draft genome for a cacao thread blight-causing isolate of Paramarasmius palmivorus.</title>
        <authorList>
            <person name="Baruah I.K."/>
            <person name="Bukari Y."/>
            <person name="Amoako-Attah I."/>
            <person name="Meinhardt L.W."/>
            <person name="Bailey B.A."/>
            <person name="Cohen S.P."/>
        </authorList>
    </citation>
    <scope>NUCLEOTIDE SEQUENCE [LARGE SCALE GENOMIC DNA]</scope>
    <source>
        <strain evidence="2 3">GH-12</strain>
    </source>
</reference>
<feature type="coiled-coil region" evidence="1">
    <location>
        <begin position="47"/>
        <end position="95"/>
    </location>
</feature>
<dbReference type="SUPFAM" id="SSF52047">
    <property type="entry name" value="RNI-like"/>
    <property type="match status" value="1"/>
</dbReference>
<proteinExistence type="predicted"/>
<comment type="caution">
    <text evidence="2">The sequence shown here is derived from an EMBL/GenBank/DDBJ whole genome shotgun (WGS) entry which is preliminary data.</text>
</comment>